<protein>
    <submittedName>
        <fullName evidence="1">Uncharacterized protein</fullName>
    </submittedName>
</protein>
<dbReference type="EMBL" id="CAUDKV010000012">
    <property type="protein sequence ID" value="CAJ0878734.1"/>
    <property type="molecule type" value="Genomic_DNA"/>
</dbReference>
<reference evidence="1 4" key="1">
    <citation type="submission" date="2023-07" db="EMBL/GenBank/DDBJ databases">
        <authorList>
            <person name="Peeters C."/>
        </authorList>
    </citation>
    <scope>NUCLEOTIDE SEQUENCE</scope>
    <source>
        <strain evidence="2 4">R-77569</strain>
        <strain evidence="1">R-77591</strain>
    </source>
</reference>
<comment type="caution">
    <text evidence="1">The sequence shown here is derived from an EMBL/GenBank/DDBJ whole genome shotgun (WGS) entry which is preliminary data.</text>
</comment>
<gene>
    <name evidence="2" type="ORF">R77569_03014</name>
    <name evidence="1" type="ORF">R77591_01797</name>
</gene>
<dbReference type="Proteomes" id="UP001190452">
    <property type="component" value="Unassembled WGS sequence"/>
</dbReference>
<evidence type="ECO:0000313" key="3">
    <source>
        <dbReference type="Proteomes" id="UP001190002"/>
    </source>
</evidence>
<evidence type="ECO:0000313" key="2">
    <source>
        <dbReference type="EMBL" id="CAJ0878734.1"/>
    </source>
</evidence>
<dbReference type="Proteomes" id="UP001190002">
    <property type="component" value="Unassembled WGS sequence"/>
</dbReference>
<organism evidence="1 3">
    <name type="scientific">Ralstonia mannitolilytica</name>
    <dbReference type="NCBI Taxonomy" id="105219"/>
    <lineage>
        <taxon>Bacteria</taxon>
        <taxon>Pseudomonadati</taxon>
        <taxon>Pseudomonadota</taxon>
        <taxon>Betaproteobacteria</taxon>
        <taxon>Burkholderiales</taxon>
        <taxon>Burkholderiaceae</taxon>
        <taxon>Ralstonia</taxon>
    </lineage>
</organism>
<evidence type="ECO:0000313" key="4">
    <source>
        <dbReference type="Proteomes" id="UP001190452"/>
    </source>
</evidence>
<accession>A0AAD2AKK8</accession>
<evidence type="ECO:0000313" key="1">
    <source>
        <dbReference type="EMBL" id="CAJ0682351.1"/>
    </source>
</evidence>
<proteinExistence type="predicted"/>
<dbReference type="RefSeq" id="WP_167309915.1">
    <property type="nucleotide sequence ID" value="NZ_CATVXE010000006.1"/>
</dbReference>
<keyword evidence="4" id="KW-1185">Reference proteome</keyword>
<dbReference type="EMBL" id="CATVXE010000006">
    <property type="protein sequence ID" value="CAJ0682351.1"/>
    <property type="molecule type" value="Genomic_DNA"/>
</dbReference>
<sequence length="60" mass="6501">MDTQRQQKISLSLPPDTLARIEAERERLTAQLGARISFNAAATSLLHRALSQNDLSPAAG</sequence>
<name>A0AAD2AKK8_9RALS</name>
<dbReference type="AlphaFoldDB" id="A0AAD2AKK8"/>